<dbReference type="EMBL" id="JAVDXQ010000003">
    <property type="protein sequence ID" value="MDR7297345.1"/>
    <property type="molecule type" value="Genomic_DNA"/>
</dbReference>
<evidence type="ECO:0000313" key="2">
    <source>
        <dbReference type="EMBL" id="MDR7297345.1"/>
    </source>
</evidence>
<evidence type="ECO:0000256" key="1">
    <source>
        <dbReference type="SAM" id="Phobius"/>
    </source>
</evidence>
<keyword evidence="3" id="KW-1185">Reference proteome</keyword>
<gene>
    <name evidence="2" type="ORF">J2X16_002692</name>
</gene>
<keyword evidence="1" id="KW-1133">Transmembrane helix</keyword>
<keyword evidence="1" id="KW-0812">Transmembrane</keyword>
<protein>
    <submittedName>
        <fullName evidence="2">Uncharacterized protein</fullName>
    </submittedName>
</protein>
<accession>A0ABU1ZBI5</accession>
<evidence type="ECO:0000313" key="3">
    <source>
        <dbReference type="Proteomes" id="UP001180536"/>
    </source>
</evidence>
<name>A0ABU1ZBI5_9BURK</name>
<feature type="transmembrane region" description="Helical" evidence="1">
    <location>
        <begin position="65"/>
        <end position="90"/>
    </location>
</feature>
<proteinExistence type="predicted"/>
<sequence>MSNNTVSGMARALLICVLTLATLGFGLAGLCGAAFTLMALPDVFTMLFNGHYDIFGTKRAPGGGVRLGAGAFLEISLPSLLIGSGVAWWCGRKLWKWCNA</sequence>
<comment type="caution">
    <text evidence="2">The sequence shown here is derived from an EMBL/GenBank/DDBJ whole genome shotgun (WGS) entry which is preliminary data.</text>
</comment>
<reference evidence="2 3" key="1">
    <citation type="submission" date="2023-07" db="EMBL/GenBank/DDBJ databases">
        <title>Sorghum-associated microbial communities from plants grown in Nebraska, USA.</title>
        <authorList>
            <person name="Schachtman D."/>
        </authorList>
    </citation>
    <scope>NUCLEOTIDE SEQUENCE [LARGE SCALE GENOMIC DNA]</scope>
    <source>
        <strain evidence="2 3">BE310</strain>
    </source>
</reference>
<keyword evidence="1" id="KW-0472">Membrane</keyword>
<organism evidence="2 3">
    <name type="scientific">Pelomonas aquatica</name>
    <dbReference type="NCBI Taxonomy" id="431058"/>
    <lineage>
        <taxon>Bacteria</taxon>
        <taxon>Pseudomonadati</taxon>
        <taxon>Pseudomonadota</taxon>
        <taxon>Betaproteobacteria</taxon>
        <taxon>Burkholderiales</taxon>
        <taxon>Sphaerotilaceae</taxon>
        <taxon>Roseateles</taxon>
    </lineage>
</organism>
<dbReference type="Proteomes" id="UP001180536">
    <property type="component" value="Unassembled WGS sequence"/>
</dbReference>
<dbReference type="RefSeq" id="WP_310345388.1">
    <property type="nucleotide sequence ID" value="NZ_JAVDXQ010000003.1"/>
</dbReference>